<sequence>MRFDDLLRRIDDAVVPPLGRVLDRLRRPTGHTGLLTAVALVSVTAVLATAVWVAERPHDTPQPGDVVRVGVPDGISVPSYLAESRRELDALPAHGFTEGDPYALVMFSAYLAPDRLPTVLADAPVSEVFTRVPLPGMQTQIARMPVRHVPDDVVAGMIRFAERKEREAHDYQERAAEVVGTPDEEKLRPVYETAARVAIAEATAYRTHCSCIYAAVLRAAAPDLKRLAARPGVRAVDPAPEVRSLDRAVFLPPLPDPDGPETTPGPTAPPPSPVEPTVSPEPAPTEPPGEEAPQPTAEPPTPGPTGLVSTGSPEPG</sequence>
<evidence type="ECO:0000256" key="1">
    <source>
        <dbReference type="SAM" id="MobiDB-lite"/>
    </source>
</evidence>
<keyword evidence="2" id="KW-0472">Membrane</keyword>
<gene>
    <name evidence="3" type="ORF">Asi02nite_64390</name>
</gene>
<feature type="compositionally biased region" description="Polar residues" evidence="1">
    <location>
        <begin position="307"/>
        <end position="316"/>
    </location>
</feature>
<feature type="transmembrane region" description="Helical" evidence="2">
    <location>
        <begin position="34"/>
        <end position="54"/>
    </location>
</feature>
<reference evidence="3 4" key="1">
    <citation type="submission" date="2021-01" db="EMBL/GenBank/DDBJ databases">
        <title>Whole genome shotgun sequence of Asanoa siamensis NBRC 107932.</title>
        <authorList>
            <person name="Komaki H."/>
            <person name="Tamura T."/>
        </authorList>
    </citation>
    <scope>NUCLEOTIDE SEQUENCE [LARGE SCALE GENOMIC DNA]</scope>
    <source>
        <strain evidence="3 4">NBRC 107932</strain>
    </source>
</reference>
<dbReference type="RefSeq" id="WP_203717779.1">
    <property type="nucleotide sequence ID" value="NZ_BONE01000073.1"/>
</dbReference>
<feature type="compositionally biased region" description="Pro residues" evidence="1">
    <location>
        <begin position="266"/>
        <end position="287"/>
    </location>
</feature>
<accession>A0ABQ4D045</accession>
<organism evidence="3 4">
    <name type="scientific">Asanoa siamensis</name>
    <dbReference type="NCBI Taxonomy" id="926357"/>
    <lineage>
        <taxon>Bacteria</taxon>
        <taxon>Bacillati</taxon>
        <taxon>Actinomycetota</taxon>
        <taxon>Actinomycetes</taxon>
        <taxon>Micromonosporales</taxon>
        <taxon>Micromonosporaceae</taxon>
        <taxon>Asanoa</taxon>
    </lineage>
</organism>
<evidence type="ECO:0000313" key="4">
    <source>
        <dbReference type="Proteomes" id="UP000604117"/>
    </source>
</evidence>
<comment type="caution">
    <text evidence="3">The sequence shown here is derived from an EMBL/GenBank/DDBJ whole genome shotgun (WGS) entry which is preliminary data.</text>
</comment>
<dbReference type="EMBL" id="BONE01000073">
    <property type="protein sequence ID" value="GIF76921.1"/>
    <property type="molecule type" value="Genomic_DNA"/>
</dbReference>
<evidence type="ECO:0000313" key="3">
    <source>
        <dbReference type="EMBL" id="GIF76921.1"/>
    </source>
</evidence>
<proteinExistence type="predicted"/>
<dbReference type="Proteomes" id="UP000604117">
    <property type="component" value="Unassembled WGS sequence"/>
</dbReference>
<evidence type="ECO:0000256" key="2">
    <source>
        <dbReference type="SAM" id="Phobius"/>
    </source>
</evidence>
<name>A0ABQ4D045_9ACTN</name>
<protein>
    <submittedName>
        <fullName evidence="3">Uncharacterized protein</fullName>
    </submittedName>
</protein>
<keyword evidence="2" id="KW-1133">Transmembrane helix</keyword>
<feature type="region of interest" description="Disordered" evidence="1">
    <location>
        <begin position="246"/>
        <end position="316"/>
    </location>
</feature>
<dbReference type="PRINTS" id="PR01217">
    <property type="entry name" value="PRICHEXTENSN"/>
</dbReference>
<keyword evidence="4" id="KW-1185">Reference proteome</keyword>
<keyword evidence="2" id="KW-0812">Transmembrane</keyword>